<protein>
    <submittedName>
        <fullName evidence="1">Uncharacterized protein</fullName>
    </submittedName>
</protein>
<proteinExistence type="predicted"/>
<dbReference type="Proteomes" id="UP000645612">
    <property type="component" value="Unassembled WGS sequence"/>
</dbReference>
<dbReference type="AlphaFoldDB" id="A0A8I1AJU6"/>
<organism evidence="1 2">
    <name type="scientific">Burkholderia cepacia</name>
    <name type="common">Pseudomonas cepacia</name>
    <dbReference type="NCBI Taxonomy" id="292"/>
    <lineage>
        <taxon>Bacteria</taxon>
        <taxon>Pseudomonadati</taxon>
        <taxon>Pseudomonadota</taxon>
        <taxon>Betaproteobacteria</taxon>
        <taxon>Burkholderiales</taxon>
        <taxon>Burkholderiaceae</taxon>
        <taxon>Burkholderia</taxon>
        <taxon>Burkholderia cepacia complex</taxon>
    </lineage>
</organism>
<evidence type="ECO:0000313" key="2">
    <source>
        <dbReference type="Proteomes" id="UP000645612"/>
    </source>
</evidence>
<name>A0A8I1AJU6_BURCE</name>
<evidence type="ECO:0000313" key="1">
    <source>
        <dbReference type="EMBL" id="MBH9695746.1"/>
    </source>
</evidence>
<gene>
    <name evidence="1" type="ORF">JAO13_04715</name>
</gene>
<accession>A0A8I1AJU6</accession>
<dbReference type="EMBL" id="JAEDXG010000003">
    <property type="protein sequence ID" value="MBH9695746.1"/>
    <property type="molecule type" value="Genomic_DNA"/>
</dbReference>
<comment type="caution">
    <text evidence="1">The sequence shown here is derived from an EMBL/GenBank/DDBJ whole genome shotgun (WGS) entry which is preliminary data.</text>
</comment>
<sequence length="348" mass="38569">MNDSALTGSAPSTPRMSYQERWRANLIARHHIDLTVVSERAALDEWMATLEAIHADFTRKGDDDKMVADRKFQSALDNGKEYQPEQALGEMLFFDWLRHNGFEAIPTNGQANGVGPDFQAMKNGIKVWFEVVTPQPDGAGVIAADFADTWSRLFPTIEKNDALRTELLFRVTGQITKKRDAFARYRDLKIVSPDDPCVIVVNDALLCPQDGAFGVTHGAESAADSMWPLIVHAVLAGGYRYSKRVAGEENLWHRGEPTDSLPKANGEPIMLNDFQNGTARHISAIMQLTLREEYAVGCHLARLSREKNMPLPIPLRKPDWAINPQAVNPLPTDKLGIIASSAPAAQSR</sequence>
<dbReference type="RefSeq" id="WP_182670419.1">
    <property type="nucleotide sequence ID" value="NZ_JAEDXF010000005.1"/>
</dbReference>
<reference evidence="1" key="1">
    <citation type="submission" date="2020-12" db="EMBL/GenBank/DDBJ databases">
        <title>Burkholderia cepacia complex in Mexico.</title>
        <authorList>
            <person name="Estrada P."/>
        </authorList>
    </citation>
    <scope>NUCLEOTIDE SEQUENCE</scope>
    <source>
        <strain evidence="1">871</strain>
    </source>
</reference>